<name>A0A7R9K4Q5_TIMGE</name>
<keyword evidence="1" id="KW-0732">Signal</keyword>
<dbReference type="Pfam" id="PF00094">
    <property type="entry name" value="VWD"/>
    <property type="match status" value="1"/>
</dbReference>
<protein>
    <recommendedName>
        <fullName evidence="2">VWFD domain-containing protein</fullName>
    </recommendedName>
</protein>
<dbReference type="InterPro" id="IPR001846">
    <property type="entry name" value="VWF_type-D"/>
</dbReference>
<sequence length="561" mass="61685">MPWYGILAFMDDLLQIASVLMSRCVSPCLSGNGFVVDSQHFFTLDNRHFTFKGSCSYVLLQDVVDGNFTVVLSIDNGKFGSLLLADDKDSLELLADKSLLVNGERSEFPAHQGLLSAWRRYHWANLKSTAGVLVYVDAHTDLIAVTVSGFYHGRTRGLLGTLSYEPADDLIKPDGQFATKETEFGNSWKVGQCKDVTGHSHHDHETVKSSECSDKFTRGSTLSLCFPVLNPAPFREACDHAVEEASSAEAKKAAACAVASAYLYACSEDVPIILPSECAECKLVGGENPVAVGDLFSVKAPQRSADIVVVVEQVTGSAELYKELVGPLVTTLTNELKSKGVTDVHFHLVGFGGDLRWPTHYTSSGELSFNGKSKNLKFTTPAEPLPFDTRENKVRWFKHELQNLRLLLAQKITRDFGTSVHVIGPVDDLKLTGKDNKLVKQVVGFDGNNVFVLADAKKKGGEGNSDLRKVLTHKPDPCLQYPQNTYGTTFVSQNFLEARASGRKQFLQVVSHRLAEALTTELYEDCICFLRDGVHAETRCRVTGRKERERLEAKGQKGVKG</sequence>
<dbReference type="SMART" id="SM00216">
    <property type="entry name" value="VWD"/>
    <property type="match status" value="1"/>
</dbReference>
<evidence type="ECO:0000256" key="1">
    <source>
        <dbReference type="SAM" id="SignalP"/>
    </source>
</evidence>
<accession>A0A7R9K4Q5</accession>
<gene>
    <name evidence="3" type="ORF">TGEB3V08_LOCUS9072</name>
</gene>
<dbReference type="PROSITE" id="PS51233">
    <property type="entry name" value="VWFD"/>
    <property type="match status" value="1"/>
</dbReference>
<evidence type="ECO:0000313" key="3">
    <source>
        <dbReference type="EMBL" id="CAD7604227.1"/>
    </source>
</evidence>
<dbReference type="EMBL" id="OE843909">
    <property type="protein sequence ID" value="CAD7604227.1"/>
    <property type="molecule type" value="Genomic_DNA"/>
</dbReference>
<organism evidence="3">
    <name type="scientific">Timema genevievae</name>
    <name type="common">Walking stick</name>
    <dbReference type="NCBI Taxonomy" id="629358"/>
    <lineage>
        <taxon>Eukaryota</taxon>
        <taxon>Metazoa</taxon>
        <taxon>Ecdysozoa</taxon>
        <taxon>Arthropoda</taxon>
        <taxon>Hexapoda</taxon>
        <taxon>Insecta</taxon>
        <taxon>Pterygota</taxon>
        <taxon>Neoptera</taxon>
        <taxon>Polyneoptera</taxon>
        <taxon>Phasmatodea</taxon>
        <taxon>Timematodea</taxon>
        <taxon>Timematoidea</taxon>
        <taxon>Timematidae</taxon>
        <taxon>Timema</taxon>
    </lineage>
</organism>
<evidence type="ECO:0000259" key="2">
    <source>
        <dbReference type="PROSITE" id="PS51233"/>
    </source>
</evidence>
<feature type="signal peptide" evidence="1">
    <location>
        <begin position="1"/>
        <end position="21"/>
    </location>
</feature>
<feature type="domain" description="VWFD" evidence="2">
    <location>
        <begin position="31"/>
        <end position="196"/>
    </location>
</feature>
<dbReference type="AlphaFoldDB" id="A0A7R9K4Q5"/>
<dbReference type="PANTHER" id="PTHR37860">
    <property type="entry name" value="AGAP008810-PA"/>
    <property type="match status" value="1"/>
</dbReference>
<reference evidence="3" key="1">
    <citation type="submission" date="2020-11" db="EMBL/GenBank/DDBJ databases">
        <authorList>
            <person name="Tran Van P."/>
        </authorList>
    </citation>
    <scope>NUCLEOTIDE SEQUENCE</scope>
</reference>
<dbReference type="PANTHER" id="PTHR37860:SF2">
    <property type="entry name" value="VITELLOGENIN DOMAIN-CONTAINING PROTEIN"/>
    <property type="match status" value="1"/>
</dbReference>
<proteinExistence type="predicted"/>
<feature type="chain" id="PRO_5030587989" description="VWFD domain-containing protein" evidence="1">
    <location>
        <begin position="22"/>
        <end position="561"/>
    </location>
</feature>